<gene>
    <name evidence="3" type="ORF">OAUR00152_LOCUS269</name>
</gene>
<feature type="region of interest" description="Disordered" evidence="1">
    <location>
        <begin position="280"/>
        <end position="362"/>
    </location>
</feature>
<feature type="compositionally biased region" description="Polar residues" evidence="1">
    <location>
        <begin position="280"/>
        <end position="314"/>
    </location>
</feature>
<evidence type="ECO:0000256" key="1">
    <source>
        <dbReference type="SAM" id="MobiDB-lite"/>
    </source>
</evidence>
<protein>
    <submittedName>
        <fullName evidence="3">Uncharacterized protein</fullName>
    </submittedName>
</protein>
<dbReference type="EMBL" id="HBKQ01000402">
    <property type="protein sequence ID" value="CAE2199934.1"/>
    <property type="molecule type" value="Transcribed_RNA"/>
</dbReference>
<keyword evidence="2" id="KW-0732">Signal</keyword>
<evidence type="ECO:0000256" key="2">
    <source>
        <dbReference type="SAM" id="SignalP"/>
    </source>
</evidence>
<name>A0A7S4HIG9_9STRA</name>
<feature type="chain" id="PRO_5030550251" evidence="2">
    <location>
        <begin position="21"/>
        <end position="387"/>
    </location>
</feature>
<evidence type="ECO:0000313" key="3">
    <source>
        <dbReference type="EMBL" id="CAE2199934.1"/>
    </source>
</evidence>
<dbReference type="AlphaFoldDB" id="A0A7S4HIG9"/>
<sequence length="387" mass="41700">MRVAIISAILAATSASVVRGDEGKSTARSIQTTLLDHVNHVYHNYGRHYQGDIDESSRRLIDWEDLGGDFSFCSVLDFFGGTLEQRGLSCNCSATDLSFGLLCTTNSNFDQSCLESHCGGIVDPSISMRVRMDGASTSSETETCATFDSNYECTPQLQGQRFCIGGGMTMTLPKLDQVEIDPDGFDMSDFFEMSCDATLNEEECECDICDDFLGIKVKCKDDQSREYLMNCTEGFSVSDPKDEGYKGGFDDEVPGLSIIGDVATTSFVVPEFFEQDQGSIVVSDGNIESNEGKGSTSNEGNQNEVDGGSNVPTSEENEDDGRVDTSNIGNSDSEDDEDDGRVDKSIIGNDNGGEPGEAMKPASGVSCIQATSSMFAFVSFVFMLVLA</sequence>
<proteinExistence type="predicted"/>
<feature type="signal peptide" evidence="2">
    <location>
        <begin position="1"/>
        <end position="20"/>
    </location>
</feature>
<organism evidence="3">
    <name type="scientific">Odontella aurita</name>
    <dbReference type="NCBI Taxonomy" id="265563"/>
    <lineage>
        <taxon>Eukaryota</taxon>
        <taxon>Sar</taxon>
        <taxon>Stramenopiles</taxon>
        <taxon>Ochrophyta</taxon>
        <taxon>Bacillariophyta</taxon>
        <taxon>Mediophyceae</taxon>
        <taxon>Biddulphiophycidae</taxon>
        <taxon>Eupodiscales</taxon>
        <taxon>Odontellaceae</taxon>
        <taxon>Odontella</taxon>
    </lineage>
</organism>
<accession>A0A7S4HIG9</accession>
<reference evidence="3" key="1">
    <citation type="submission" date="2021-01" db="EMBL/GenBank/DDBJ databases">
        <authorList>
            <person name="Corre E."/>
            <person name="Pelletier E."/>
            <person name="Niang G."/>
            <person name="Scheremetjew M."/>
            <person name="Finn R."/>
            <person name="Kale V."/>
            <person name="Holt S."/>
            <person name="Cochrane G."/>
            <person name="Meng A."/>
            <person name="Brown T."/>
            <person name="Cohen L."/>
        </authorList>
    </citation>
    <scope>NUCLEOTIDE SEQUENCE</scope>
    <source>
        <strain evidence="3">Isolate 1302-5</strain>
    </source>
</reference>